<evidence type="ECO:0000256" key="1">
    <source>
        <dbReference type="SAM" id="MobiDB-lite"/>
    </source>
</evidence>
<organism evidence="2 3">
    <name type="scientific">Streptomyces thermolilacinus SPC6</name>
    <dbReference type="NCBI Taxonomy" id="1306406"/>
    <lineage>
        <taxon>Bacteria</taxon>
        <taxon>Bacillati</taxon>
        <taxon>Actinomycetota</taxon>
        <taxon>Actinomycetes</taxon>
        <taxon>Kitasatosporales</taxon>
        <taxon>Streptomycetaceae</taxon>
        <taxon>Streptomyces</taxon>
    </lineage>
</organism>
<feature type="region of interest" description="Disordered" evidence="1">
    <location>
        <begin position="77"/>
        <end position="147"/>
    </location>
</feature>
<proteinExistence type="predicted"/>
<keyword evidence="3" id="KW-1185">Reference proteome</keyword>
<evidence type="ECO:0000313" key="3">
    <source>
        <dbReference type="Proteomes" id="UP000095329"/>
    </source>
</evidence>
<accession>A0A1D3DPV0</accession>
<name>A0A1D3DPV0_9ACTN</name>
<sequence length="147" mass="15427">MPLVSLALIGSWVHLSYNTNVLGDEELCGGLVSARAAETAFSRTGRVSDDGRPGPRANEASFDCWLDNTSALPGSADLEMHLYTTRDRGDEAFTGGPSPSPPREPETRSTTVPPCGCGSTVKTSARRSTRPPGRPSAAGEDSAVPRP</sequence>
<comment type="caution">
    <text evidence="2">The sequence shown here is derived from an EMBL/GenBank/DDBJ whole genome shotgun (WGS) entry which is preliminary data.</text>
</comment>
<reference evidence="2 3" key="1">
    <citation type="journal article" date="2013" name="Genome Announc.">
        <title>Genome Sequence of Streptomyces violaceusniger Strain SPC6, a Halotolerant Streptomycete That Exhibits Rapid Growth and Development.</title>
        <authorList>
            <person name="Chen X."/>
            <person name="Zhang B."/>
            <person name="Zhang W."/>
            <person name="Wu X."/>
            <person name="Zhang M."/>
            <person name="Chen T."/>
            <person name="Liu G."/>
            <person name="Dyson P."/>
        </authorList>
    </citation>
    <scope>NUCLEOTIDE SEQUENCE [LARGE SCALE GENOMIC DNA]</scope>
    <source>
        <strain evidence="2 3">SPC6</strain>
    </source>
</reference>
<protein>
    <submittedName>
        <fullName evidence="2">Uncharacterized protein</fullName>
    </submittedName>
</protein>
<dbReference type="AlphaFoldDB" id="A0A1D3DPV0"/>
<dbReference type="Proteomes" id="UP000095329">
    <property type="component" value="Unassembled WGS sequence"/>
</dbReference>
<gene>
    <name evidence="2" type="ORF">J116_007615</name>
</gene>
<dbReference type="EMBL" id="ASHX02000001">
    <property type="protein sequence ID" value="OEJ94353.1"/>
    <property type="molecule type" value="Genomic_DNA"/>
</dbReference>
<evidence type="ECO:0000313" key="2">
    <source>
        <dbReference type="EMBL" id="OEJ94353.1"/>
    </source>
</evidence>
<feature type="compositionally biased region" description="Basic and acidic residues" evidence="1">
    <location>
        <begin position="78"/>
        <end position="91"/>
    </location>
</feature>